<accession>A0A8K0DJD6</accession>
<feature type="compositionally biased region" description="Polar residues" evidence="1">
    <location>
        <begin position="386"/>
        <end position="403"/>
    </location>
</feature>
<dbReference type="GO" id="GO:0005634">
    <property type="term" value="C:nucleus"/>
    <property type="evidence" value="ECO:0007669"/>
    <property type="project" value="TreeGrafter"/>
</dbReference>
<feature type="compositionally biased region" description="Polar residues" evidence="1">
    <location>
        <begin position="249"/>
        <end position="259"/>
    </location>
</feature>
<feature type="compositionally biased region" description="Basic residues" evidence="1">
    <location>
        <begin position="234"/>
        <end position="247"/>
    </location>
</feature>
<organism evidence="2 3">
    <name type="scientific">Ignelater luminosus</name>
    <name type="common">Cucubano</name>
    <name type="synonym">Pyrophorus luminosus</name>
    <dbReference type="NCBI Taxonomy" id="2038154"/>
    <lineage>
        <taxon>Eukaryota</taxon>
        <taxon>Metazoa</taxon>
        <taxon>Ecdysozoa</taxon>
        <taxon>Arthropoda</taxon>
        <taxon>Hexapoda</taxon>
        <taxon>Insecta</taxon>
        <taxon>Pterygota</taxon>
        <taxon>Neoptera</taxon>
        <taxon>Endopterygota</taxon>
        <taxon>Coleoptera</taxon>
        <taxon>Polyphaga</taxon>
        <taxon>Elateriformia</taxon>
        <taxon>Elateroidea</taxon>
        <taxon>Elateridae</taxon>
        <taxon>Agrypninae</taxon>
        <taxon>Pyrophorini</taxon>
        <taxon>Ignelater</taxon>
    </lineage>
</organism>
<sequence length="471" mass="52328">MDRSSEILVSKIKKENPDEDIKEFAETAMNELLGWYGYGATREEPSKIPISSCHSHPGSNSSDPDSPKYTEGCEWCGKPVDESKGLSSTGGTFCSELCFSQSRRANFKKNKTCDWCRHVRHTVSYVDFQDGASQLQFCSDKCLNQYKMHIFCRETRAHLELHPHLPDDVTAGSAAGGLITPDLWLKNCKSPEPPSSSPPISPKIGDNLPQTSPLPLITVAHPSKFMDSPETNKRQRTKVQKKNRKRCSATVTCSPTNKSPPIAEIPQDLRVRHTPPVGSFESLQFRDDQRTTNIYNRNFVDPFRGPHSHLFNGFPSPHSKFFNQPQLPPPPQPPPLPSLNSVLPPVTVLVPYPIIIPLPLPIPIPIPIPCDSKSKLDDVINKDVKNNPTVPTTAPSQNGNSSPLDAENTDTKTSDEKENLNEKSDKQEGETNNYVEVVNGTGKPFRKRKRLVMENKGKIGNSVKNKKSVPV</sequence>
<feature type="region of interest" description="Disordered" evidence="1">
    <location>
        <begin position="316"/>
        <end position="338"/>
    </location>
</feature>
<name>A0A8K0DJD6_IGNLU</name>
<feature type="compositionally biased region" description="Basic and acidic residues" evidence="1">
    <location>
        <begin position="409"/>
        <end position="429"/>
    </location>
</feature>
<feature type="region of interest" description="Disordered" evidence="1">
    <location>
        <begin position="188"/>
        <end position="263"/>
    </location>
</feature>
<feature type="region of interest" description="Disordered" evidence="1">
    <location>
        <begin position="382"/>
        <end position="471"/>
    </location>
</feature>
<dbReference type="Proteomes" id="UP000801492">
    <property type="component" value="Unassembled WGS sequence"/>
</dbReference>
<dbReference type="InterPro" id="IPR026092">
    <property type="entry name" value="RAI2/SOBP"/>
</dbReference>
<evidence type="ECO:0000313" key="2">
    <source>
        <dbReference type="EMBL" id="KAF2905306.1"/>
    </source>
</evidence>
<proteinExistence type="predicted"/>
<evidence type="ECO:0000313" key="3">
    <source>
        <dbReference type="Proteomes" id="UP000801492"/>
    </source>
</evidence>
<protein>
    <recommendedName>
        <fullName evidence="4">Sine oculis-binding protein homolog</fullName>
    </recommendedName>
</protein>
<gene>
    <name evidence="2" type="ORF">ILUMI_00860</name>
</gene>
<reference evidence="2" key="1">
    <citation type="submission" date="2019-08" db="EMBL/GenBank/DDBJ databases">
        <title>The genome of the North American firefly Photinus pyralis.</title>
        <authorList>
            <consortium name="Photinus pyralis genome working group"/>
            <person name="Fallon T.R."/>
            <person name="Sander Lower S.E."/>
            <person name="Weng J.-K."/>
        </authorList>
    </citation>
    <scope>NUCLEOTIDE SEQUENCE</scope>
    <source>
        <strain evidence="2">TRF0915ILg1</strain>
        <tissue evidence="2">Whole body</tissue>
    </source>
</reference>
<dbReference type="OrthoDB" id="6250723at2759"/>
<evidence type="ECO:0008006" key="4">
    <source>
        <dbReference type="Google" id="ProtNLM"/>
    </source>
</evidence>
<dbReference type="GO" id="GO:0048513">
    <property type="term" value="P:animal organ development"/>
    <property type="evidence" value="ECO:0007669"/>
    <property type="project" value="TreeGrafter"/>
</dbReference>
<keyword evidence="3" id="KW-1185">Reference proteome</keyword>
<dbReference type="Pfam" id="PF15279">
    <property type="entry name" value="SOBP"/>
    <property type="match status" value="1"/>
</dbReference>
<dbReference type="EMBL" id="VTPC01000566">
    <property type="protein sequence ID" value="KAF2905306.1"/>
    <property type="molecule type" value="Genomic_DNA"/>
</dbReference>
<comment type="caution">
    <text evidence="2">The sequence shown here is derived from an EMBL/GenBank/DDBJ whole genome shotgun (WGS) entry which is preliminary data.</text>
</comment>
<evidence type="ECO:0000256" key="1">
    <source>
        <dbReference type="SAM" id="MobiDB-lite"/>
    </source>
</evidence>
<feature type="compositionally biased region" description="Pro residues" evidence="1">
    <location>
        <begin position="191"/>
        <end position="201"/>
    </location>
</feature>
<feature type="compositionally biased region" description="Pro residues" evidence="1">
    <location>
        <begin position="326"/>
        <end position="337"/>
    </location>
</feature>
<dbReference type="PANTHER" id="PTHR23186">
    <property type="entry name" value="RETINOIC ACID-INDUCED PROTEIN 2"/>
    <property type="match status" value="1"/>
</dbReference>
<dbReference type="PANTHER" id="PTHR23186:SF4">
    <property type="entry name" value="GH22790P"/>
    <property type="match status" value="1"/>
</dbReference>
<dbReference type="AlphaFoldDB" id="A0A8K0DJD6"/>